<evidence type="ECO:0000256" key="7">
    <source>
        <dbReference type="ARBA" id="ARBA00023065"/>
    </source>
</evidence>
<keyword evidence="8 9" id="KW-0472">Membrane</keyword>
<keyword evidence="3 9" id="KW-0812">Transmembrane</keyword>
<evidence type="ECO:0000256" key="9">
    <source>
        <dbReference type="SAM" id="Phobius"/>
    </source>
</evidence>
<dbReference type="GO" id="GO:0004427">
    <property type="term" value="F:inorganic diphosphate phosphatase activity"/>
    <property type="evidence" value="ECO:0007669"/>
    <property type="project" value="InterPro"/>
</dbReference>
<keyword evidence="2" id="KW-0813">Transport</keyword>
<proteinExistence type="predicted"/>
<evidence type="ECO:0000256" key="4">
    <source>
        <dbReference type="ARBA" id="ARBA00022842"/>
    </source>
</evidence>
<dbReference type="AlphaFoldDB" id="A0A0G0XFW0"/>
<keyword evidence="5" id="KW-1278">Translocase</keyword>
<keyword evidence="7" id="KW-0406">Ion transport</keyword>
<dbReference type="GO" id="GO:0016020">
    <property type="term" value="C:membrane"/>
    <property type="evidence" value="ECO:0007669"/>
    <property type="project" value="InterPro"/>
</dbReference>
<dbReference type="PANTHER" id="PTHR31998">
    <property type="entry name" value="K(+)-INSENSITIVE PYROPHOSPHATE-ENERGIZED PROTON PUMP"/>
    <property type="match status" value="1"/>
</dbReference>
<dbReference type="EMBL" id="LCCC01000020">
    <property type="protein sequence ID" value="KKS23754.1"/>
    <property type="molecule type" value="Genomic_DNA"/>
</dbReference>
<keyword evidence="6 9" id="KW-1133">Transmembrane helix</keyword>
<protein>
    <submittedName>
        <fullName evidence="10">K(+)-insensitive pyrophosphate-energized proton pump</fullName>
    </submittedName>
</protein>
<evidence type="ECO:0000256" key="8">
    <source>
        <dbReference type="ARBA" id="ARBA00023136"/>
    </source>
</evidence>
<feature type="transmembrane region" description="Helical" evidence="9">
    <location>
        <begin position="17"/>
        <end position="36"/>
    </location>
</feature>
<feature type="transmembrane region" description="Helical" evidence="9">
    <location>
        <begin position="130"/>
        <end position="150"/>
    </location>
</feature>
<evidence type="ECO:0000256" key="3">
    <source>
        <dbReference type="ARBA" id="ARBA00022692"/>
    </source>
</evidence>
<feature type="transmembrane region" description="Helical" evidence="9">
    <location>
        <begin position="318"/>
        <end position="337"/>
    </location>
</feature>
<evidence type="ECO:0000313" key="11">
    <source>
        <dbReference type="Proteomes" id="UP000033949"/>
    </source>
</evidence>
<comment type="caution">
    <text evidence="10">The sequence shown here is derived from an EMBL/GenBank/DDBJ whole genome shotgun (WGS) entry which is preliminary data.</text>
</comment>
<feature type="non-terminal residue" evidence="10">
    <location>
        <position position="1"/>
    </location>
</feature>
<comment type="subcellular location">
    <subcellularLocation>
        <location evidence="1">Endomembrane system</location>
        <topology evidence="1">Multi-pass membrane protein</topology>
    </subcellularLocation>
</comment>
<sequence>IGTWFVRLGKSQNIMGALYKGLIVAGIIAAVAFYPVTNLLMSGNGKYTVMALFICSLVGLFVTGALVVITEYFTSTKYSPVQSIALASVSGHGTNVIQGLAISMKSTAWPLITIVLGILISYHYGGLYGIAVAAMSMLSMTGIIVAIDAYGPITDNAGGIAEMAELPKEVRDVTDPLDAVGNTTKAVTKGYAIGSAGLAALVLFASYTEEIVKAGKDISFDLSNPYVIVGLFLGGLLPYYFGALCMEAVGKTAGKVVEEIRRQFREIKGIMEGTAKPDYAKAVSIITGAAIKQMIAPALIPVLAPILVILIFGKEKGLVVLGGLLVGSIITGLFVAISMTSGGGAWDNAKKHIEQGNHGGKGSDAHKAAVTGDTVGDPYKDTAGPAINPMIKILNIVALLLVAFLI</sequence>
<dbReference type="Pfam" id="PF03030">
    <property type="entry name" value="H_PPase"/>
    <property type="match status" value="1"/>
</dbReference>
<feature type="transmembrane region" description="Helical" evidence="9">
    <location>
        <begin position="48"/>
        <end position="69"/>
    </location>
</feature>
<feature type="transmembrane region" description="Helical" evidence="9">
    <location>
        <begin position="190"/>
        <end position="207"/>
    </location>
</feature>
<evidence type="ECO:0000256" key="5">
    <source>
        <dbReference type="ARBA" id="ARBA00022967"/>
    </source>
</evidence>
<accession>A0A0G0XFW0</accession>
<dbReference type="Proteomes" id="UP000033949">
    <property type="component" value="Unassembled WGS sequence"/>
</dbReference>
<evidence type="ECO:0000313" key="10">
    <source>
        <dbReference type="EMBL" id="KKS23754.1"/>
    </source>
</evidence>
<gene>
    <name evidence="10" type="ORF">UU82_C0020G0001</name>
</gene>
<dbReference type="PATRIC" id="fig|1618755.3.peg.406"/>
<keyword evidence="4" id="KW-0460">Magnesium</keyword>
<feature type="transmembrane region" description="Helical" evidence="9">
    <location>
        <begin position="227"/>
        <end position="246"/>
    </location>
</feature>
<evidence type="ECO:0000256" key="2">
    <source>
        <dbReference type="ARBA" id="ARBA00022448"/>
    </source>
</evidence>
<organism evidence="10 11">
    <name type="scientific">Candidatus Nomurabacteria bacterium GW2011_GWC2_41_8</name>
    <dbReference type="NCBI Taxonomy" id="1618755"/>
    <lineage>
        <taxon>Bacteria</taxon>
        <taxon>Candidatus Nomuraibacteriota</taxon>
    </lineage>
</organism>
<dbReference type="GO" id="GO:0012505">
    <property type="term" value="C:endomembrane system"/>
    <property type="evidence" value="ECO:0007669"/>
    <property type="project" value="UniProtKB-SubCell"/>
</dbReference>
<dbReference type="InterPro" id="IPR004131">
    <property type="entry name" value="PPase-energised_H-pump"/>
</dbReference>
<evidence type="ECO:0000256" key="6">
    <source>
        <dbReference type="ARBA" id="ARBA00022989"/>
    </source>
</evidence>
<feature type="transmembrane region" description="Helical" evidence="9">
    <location>
        <begin position="107"/>
        <end position="124"/>
    </location>
</feature>
<evidence type="ECO:0000256" key="1">
    <source>
        <dbReference type="ARBA" id="ARBA00004127"/>
    </source>
</evidence>
<reference evidence="10 11" key="1">
    <citation type="journal article" date="2015" name="Nature">
        <title>rRNA introns, odd ribosomes, and small enigmatic genomes across a large radiation of phyla.</title>
        <authorList>
            <person name="Brown C.T."/>
            <person name="Hug L.A."/>
            <person name="Thomas B.C."/>
            <person name="Sharon I."/>
            <person name="Castelle C.J."/>
            <person name="Singh A."/>
            <person name="Wilkins M.J."/>
            <person name="Williams K.H."/>
            <person name="Banfield J.F."/>
        </authorList>
    </citation>
    <scope>NUCLEOTIDE SEQUENCE [LARGE SCALE GENOMIC DNA]</scope>
</reference>
<feature type="transmembrane region" description="Helical" evidence="9">
    <location>
        <begin position="294"/>
        <end position="312"/>
    </location>
</feature>
<dbReference type="GO" id="GO:0009678">
    <property type="term" value="F:diphosphate hydrolysis-driven proton transmembrane transporter activity"/>
    <property type="evidence" value="ECO:0007669"/>
    <property type="project" value="InterPro"/>
</dbReference>
<name>A0A0G0XFW0_9BACT</name>